<gene>
    <name evidence="2" type="ORF">KOR34_12820</name>
</gene>
<dbReference type="Proteomes" id="UP000316714">
    <property type="component" value="Unassembled WGS sequence"/>
</dbReference>
<evidence type="ECO:0000313" key="3">
    <source>
        <dbReference type="Proteomes" id="UP000316714"/>
    </source>
</evidence>
<accession>A0A5C5VEM6</accession>
<proteinExistence type="predicted"/>
<reference evidence="2 3" key="1">
    <citation type="submission" date="2019-02" db="EMBL/GenBank/DDBJ databases">
        <title>Deep-cultivation of Planctomycetes and their phenomic and genomic characterization uncovers novel biology.</title>
        <authorList>
            <person name="Wiegand S."/>
            <person name="Jogler M."/>
            <person name="Boedeker C."/>
            <person name="Pinto D."/>
            <person name="Vollmers J."/>
            <person name="Rivas-Marin E."/>
            <person name="Kohn T."/>
            <person name="Peeters S.H."/>
            <person name="Heuer A."/>
            <person name="Rast P."/>
            <person name="Oberbeckmann S."/>
            <person name="Bunk B."/>
            <person name="Jeske O."/>
            <person name="Meyerdierks A."/>
            <person name="Storesund J.E."/>
            <person name="Kallscheuer N."/>
            <person name="Luecker S."/>
            <person name="Lage O.M."/>
            <person name="Pohl T."/>
            <person name="Merkel B.J."/>
            <person name="Hornburger P."/>
            <person name="Mueller R.-W."/>
            <person name="Bruemmer F."/>
            <person name="Labrenz M."/>
            <person name="Spormann A.M."/>
            <person name="Op Den Camp H."/>
            <person name="Overmann J."/>
            <person name="Amann R."/>
            <person name="Jetten M.S.M."/>
            <person name="Mascher T."/>
            <person name="Medema M.H."/>
            <person name="Devos D.P."/>
            <person name="Kaster A.-K."/>
            <person name="Ovreas L."/>
            <person name="Rohde M."/>
            <person name="Galperin M.Y."/>
            <person name="Jogler C."/>
        </authorList>
    </citation>
    <scope>NUCLEOTIDE SEQUENCE [LARGE SCALE GENOMIC DNA]</scope>
    <source>
        <strain evidence="2 3">KOR34</strain>
    </source>
</reference>
<organism evidence="2 3">
    <name type="scientific">Posidoniimonas corsicana</name>
    <dbReference type="NCBI Taxonomy" id="1938618"/>
    <lineage>
        <taxon>Bacteria</taxon>
        <taxon>Pseudomonadati</taxon>
        <taxon>Planctomycetota</taxon>
        <taxon>Planctomycetia</taxon>
        <taxon>Pirellulales</taxon>
        <taxon>Lacipirellulaceae</taxon>
        <taxon>Posidoniimonas</taxon>
    </lineage>
</organism>
<protein>
    <submittedName>
        <fullName evidence="2">Uncharacterized protein</fullName>
    </submittedName>
</protein>
<keyword evidence="3" id="KW-1185">Reference proteome</keyword>
<comment type="caution">
    <text evidence="2">The sequence shown here is derived from an EMBL/GenBank/DDBJ whole genome shotgun (WGS) entry which is preliminary data.</text>
</comment>
<evidence type="ECO:0000313" key="2">
    <source>
        <dbReference type="EMBL" id="TWT36377.1"/>
    </source>
</evidence>
<keyword evidence="1" id="KW-1133">Transmembrane helix</keyword>
<evidence type="ECO:0000256" key="1">
    <source>
        <dbReference type="SAM" id="Phobius"/>
    </source>
</evidence>
<dbReference type="EMBL" id="SIHJ01000001">
    <property type="protein sequence ID" value="TWT36377.1"/>
    <property type="molecule type" value="Genomic_DNA"/>
</dbReference>
<keyword evidence="1" id="KW-0472">Membrane</keyword>
<dbReference type="AlphaFoldDB" id="A0A5C5VEM6"/>
<sequence length="60" mass="6371">MLVVKEPHPMLKATVVAAGLLMAATQKTPFDLMDVHISSTPLVELSICVLVLIAVLASDK</sequence>
<feature type="transmembrane region" description="Helical" evidence="1">
    <location>
        <begin position="35"/>
        <end position="57"/>
    </location>
</feature>
<keyword evidence="1" id="KW-0812">Transmembrane</keyword>
<name>A0A5C5VEM6_9BACT</name>